<dbReference type="Proteomes" id="UP001152798">
    <property type="component" value="Chromosome 2"/>
</dbReference>
<proteinExistence type="predicted"/>
<gene>
    <name evidence="1" type="ORF">NEZAVI_LOCUS4095</name>
</gene>
<dbReference type="AlphaFoldDB" id="A0A9P0H3X1"/>
<evidence type="ECO:0000313" key="2">
    <source>
        <dbReference type="Proteomes" id="UP001152798"/>
    </source>
</evidence>
<name>A0A9P0H3X1_NEZVI</name>
<sequence>MNKYTMLFLLLVPEDYYIVSMFPHPAYSELYANNNCIHFMYRVGKICYHKIITSAEISPSG</sequence>
<keyword evidence="2" id="KW-1185">Reference proteome</keyword>
<evidence type="ECO:0000313" key="1">
    <source>
        <dbReference type="EMBL" id="CAH1393420.1"/>
    </source>
</evidence>
<accession>A0A9P0H3X1</accession>
<dbReference type="EMBL" id="OV725078">
    <property type="protein sequence ID" value="CAH1393420.1"/>
    <property type="molecule type" value="Genomic_DNA"/>
</dbReference>
<reference evidence="1" key="1">
    <citation type="submission" date="2022-01" db="EMBL/GenBank/DDBJ databases">
        <authorList>
            <person name="King R."/>
        </authorList>
    </citation>
    <scope>NUCLEOTIDE SEQUENCE</scope>
</reference>
<organism evidence="1 2">
    <name type="scientific">Nezara viridula</name>
    <name type="common">Southern green stink bug</name>
    <name type="synonym">Cimex viridulus</name>
    <dbReference type="NCBI Taxonomy" id="85310"/>
    <lineage>
        <taxon>Eukaryota</taxon>
        <taxon>Metazoa</taxon>
        <taxon>Ecdysozoa</taxon>
        <taxon>Arthropoda</taxon>
        <taxon>Hexapoda</taxon>
        <taxon>Insecta</taxon>
        <taxon>Pterygota</taxon>
        <taxon>Neoptera</taxon>
        <taxon>Paraneoptera</taxon>
        <taxon>Hemiptera</taxon>
        <taxon>Heteroptera</taxon>
        <taxon>Panheteroptera</taxon>
        <taxon>Pentatomomorpha</taxon>
        <taxon>Pentatomoidea</taxon>
        <taxon>Pentatomidae</taxon>
        <taxon>Pentatominae</taxon>
        <taxon>Nezara</taxon>
    </lineage>
</organism>
<protein>
    <submittedName>
        <fullName evidence="1">Uncharacterized protein</fullName>
    </submittedName>
</protein>